<dbReference type="InterPro" id="IPR032758">
    <property type="entry name" value="MqsA/HigA-2"/>
</dbReference>
<keyword evidence="3" id="KW-1185">Reference proteome</keyword>
<dbReference type="Proteomes" id="UP000644115">
    <property type="component" value="Unassembled WGS sequence"/>
</dbReference>
<comment type="caution">
    <text evidence="2">The sequence shown here is derived from an EMBL/GenBank/DDBJ whole genome shotgun (WGS) entry which is preliminary data.</text>
</comment>
<dbReference type="SUPFAM" id="SSF47413">
    <property type="entry name" value="lambda repressor-like DNA-binding domains"/>
    <property type="match status" value="1"/>
</dbReference>
<sequence>MNMKTIKSKTCLCMCCMEEHEVKTVLVDEKATFKGKTVEYDALYLYCDRAEELYMNEQQMQENDMRLKDAYRESEGLLTSAEIVAIRKQYGITQKDLCILLGWGSKTITRYESHQVQDRAHDTILKKISHDPEWFLSLLKDAKADVISFEYAAYLQI</sequence>
<dbReference type="InterPro" id="IPR022452">
    <property type="entry name" value="MqsA"/>
</dbReference>
<protein>
    <submittedName>
        <fullName evidence="2">Type II toxin-antitoxin system MqsA family antitoxin</fullName>
    </submittedName>
</protein>
<evidence type="ECO:0000313" key="2">
    <source>
        <dbReference type="EMBL" id="MBC5998681.1"/>
    </source>
</evidence>
<feature type="domain" description="HTH cro/C1-type" evidence="1">
    <location>
        <begin position="83"/>
        <end position="113"/>
    </location>
</feature>
<dbReference type="InterPro" id="IPR010982">
    <property type="entry name" value="Lambda_DNA-bd_dom_sf"/>
</dbReference>
<dbReference type="Gene3D" id="1.10.260.40">
    <property type="entry name" value="lambda repressor-like DNA-binding domains"/>
    <property type="match status" value="1"/>
</dbReference>
<evidence type="ECO:0000259" key="1">
    <source>
        <dbReference type="PROSITE" id="PS50943"/>
    </source>
</evidence>
<gene>
    <name evidence="2" type="ORF">H8876_01415</name>
</gene>
<organism evidence="2 3">
    <name type="scientific">Lentihominibacter faecis</name>
    <dbReference type="NCBI Taxonomy" id="2764712"/>
    <lineage>
        <taxon>Bacteria</taxon>
        <taxon>Bacillati</taxon>
        <taxon>Bacillota</taxon>
        <taxon>Clostridia</taxon>
        <taxon>Peptostreptococcales</taxon>
        <taxon>Anaerovoracaceae</taxon>
        <taxon>Lentihominibacter</taxon>
    </lineage>
</organism>
<dbReference type="InterPro" id="IPR001387">
    <property type="entry name" value="Cro/C1-type_HTH"/>
</dbReference>
<reference evidence="2" key="1">
    <citation type="submission" date="2020-08" db="EMBL/GenBank/DDBJ databases">
        <authorList>
            <person name="Liu C."/>
            <person name="Sun Q."/>
        </authorList>
    </citation>
    <scope>NUCLEOTIDE SEQUENCE</scope>
    <source>
        <strain evidence="2">BX16</strain>
    </source>
</reference>
<name>A0A923NCK4_9FIRM</name>
<proteinExistence type="predicted"/>
<dbReference type="GO" id="GO:0003677">
    <property type="term" value="F:DNA binding"/>
    <property type="evidence" value="ECO:0007669"/>
    <property type="project" value="InterPro"/>
</dbReference>
<dbReference type="PROSITE" id="PS50943">
    <property type="entry name" value="HTH_CROC1"/>
    <property type="match status" value="1"/>
</dbReference>
<dbReference type="RefSeq" id="WP_249286234.1">
    <property type="nucleotide sequence ID" value="NZ_JACRWC010000028.1"/>
</dbReference>
<accession>A0A923NCK4</accession>
<dbReference type="AlphaFoldDB" id="A0A923NCK4"/>
<dbReference type="Pfam" id="PF15731">
    <property type="entry name" value="MqsA_antitoxin"/>
    <property type="match status" value="1"/>
</dbReference>
<dbReference type="CDD" id="cd00093">
    <property type="entry name" value="HTH_XRE"/>
    <property type="match status" value="1"/>
</dbReference>
<evidence type="ECO:0000313" key="3">
    <source>
        <dbReference type="Proteomes" id="UP000644115"/>
    </source>
</evidence>
<dbReference type="EMBL" id="JACRWC010000028">
    <property type="protein sequence ID" value="MBC5998681.1"/>
    <property type="molecule type" value="Genomic_DNA"/>
</dbReference>
<dbReference type="NCBIfam" id="TIGR03830">
    <property type="entry name" value="CxxCG_CxxCG_HTH"/>
    <property type="match status" value="1"/>
</dbReference>